<evidence type="ECO:0000313" key="12">
    <source>
        <dbReference type="Proteomes" id="UP001317532"/>
    </source>
</evidence>
<keyword evidence="6 10" id="KW-0406">Ion transport</keyword>
<organism evidence="11 12">
    <name type="scientific">Vulcanimicrobium alpinum</name>
    <dbReference type="NCBI Taxonomy" id="3016050"/>
    <lineage>
        <taxon>Bacteria</taxon>
        <taxon>Bacillati</taxon>
        <taxon>Vulcanimicrobiota</taxon>
        <taxon>Vulcanimicrobiia</taxon>
        <taxon>Vulcanimicrobiales</taxon>
        <taxon>Vulcanimicrobiaceae</taxon>
        <taxon>Vulcanimicrobium</taxon>
    </lineage>
</organism>
<evidence type="ECO:0000256" key="6">
    <source>
        <dbReference type="ARBA" id="ARBA00023065"/>
    </source>
</evidence>
<dbReference type="SUPFAM" id="SSF52943">
    <property type="entry name" value="ATP synthase (F1-ATPase), gamma subunit"/>
    <property type="match status" value="1"/>
</dbReference>
<name>A0AAN2CBL0_UNVUL</name>
<comment type="similarity">
    <text evidence="3 10">Belongs to the ATPase gamma chain family.</text>
</comment>
<dbReference type="PRINTS" id="PR00126">
    <property type="entry name" value="ATPASEGAMMA"/>
</dbReference>
<dbReference type="GO" id="GO:0005886">
    <property type="term" value="C:plasma membrane"/>
    <property type="evidence" value="ECO:0007669"/>
    <property type="project" value="UniProtKB-SubCell"/>
</dbReference>
<keyword evidence="10" id="KW-1003">Cell membrane</keyword>
<dbReference type="InterPro" id="IPR000131">
    <property type="entry name" value="ATP_synth_F1_gsu"/>
</dbReference>
<evidence type="ECO:0000256" key="10">
    <source>
        <dbReference type="HAMAP-Rule" id="MF_00815"/>
    </source>
</evidence>
<gene>
    <name evidence="10 11" type="primary">atpG</name>
    <name evidence="11" type="ORF">WPS_34340</name>
</gene>
<dbReference type="PROSITE" id="PS00153">
    <property type="entry name" value="ATPASE_GAMMA"/>
    <property type="match status" value="1"/>
</dbReference>
<dbReference type="GO" id="GO:0042777">
    <property type="term" value="P:proton motive force-driven plasma membrane ATP synthesis"/>
    <property type="evidence" value="ECO:0007669"/>
    <property type="project" value="UniProtKB-UniRule"/>
</dbReference>
<evidence type="ECO:0000256" key="8">
    <source>
        <dbReference type="ARBA" id="ARBA00023196"/>
    </source>
</evidence>
<dbReference type="NCBIfam" id="TIGR01146">
    <property type="entry name" value="ATPsyn_F1gamma"/>
    <property type="match status" value="1"/>
</dbReference>
<evidence type="ECO:0000256" key="1">
    <source>
        <dbReference type="ARBA" id="ARBA00003456"/>
    </source>
</evidence>
<dbReference type="GO" id="GO:0046933">
    <property type="term" value="F:proton-transporting ATP synthase activity, rotational mechanism"/>
    <property type="evidence" value="ECO:0007669"/>
    <property type="project" value="UniProtKB-UniRule"/>
</dbReference>
<dbReference type="PANTHER" id="PTHR11693">
    <property type="entry name" value="ATP SYNTHASE GAMMA CHAIN"/>
    <property type="match status" value="1"/>
</dbReference>
<dbReference type="KEGG" id="vab:WPS_34340"/>
<keyword evidence="7 10" id="KW-0472">Membrane</keyword>
<reference evidence="11 12" key="1">
    <citation type="journal article" date="2022" name="ISME Commun">
        <title>Vulcanimicrobium alpinus gen. nov. sp. nov., the first cultivated representative of the candidate phylum 'Eremiobacterota', is a metabolically versatile aerobic anoxygenic phototroph.</title>
        <authorList>
            <person name="Yabe S."/>
            <person name="Muto K."/>
            <person name="Abe K."/>
            <person name="Yokota A."/>
            <person name="Staudigel H."/>
            <person name="Tebo B.M."/>
        </authorList>
    </citation>
    <scope>NUCLEOTIDE SEQUENCE [LARGE SCALE GENOMIC DNA]</scope>
    <source>
        <strain evidence="11 12">WC8-2</strain>
    </source>
</reference>
<dbReference type="PANTHER" id="PTHR11693:SF22">
    <property type="entry name" value="ATP SYNTHASE SUBUNIT GAMMA, MITOCHONDRIAL"/>
    <property type="match status" value="1"/>
</dbReference>
<comment type="subcellular location">
    <subcellularLocation>
        <location evidence="10">Cell membrane</location>
        <topology evidence="10">Peripheral membrane protein</topology>
    </subcellularLocation>
    <subcellularLocation>
        <location evidence="2">Membrane</location>
        <topology evidence="2">Peripheral membrane protein</topology>
    </subcellularLocation>
</comment>
<protein>
    <recommendedName>
        <fullName evidence="10">ATP synthase gamma chain</fullName>
    </recommendedName>
    <alternativeName>
        <fullName evidence="10">ATP synthase F1 sector gamma subunit</fullName>
    </alternativeName>
    <alternativeName>
        <fullName evidence="10">F-ATPase gamma subunit</fullName>
    </alternativeName>
</protein>
<evidence type="ECO:0000256" key="3">
    <source>
        <dbReference type="ARBA" id="ARBA00007681"/>
    </source>
</evidence>
<keyword evidence="8 10" id="KW-0139">CF(1)</keyword>
<dbReference type="Gene3D" id="1.10.287.80">
    <property type="entry name" value="ATP synthase, gamma subunit, helix hairpin domain"/>
    <property type="match status" value="1"/>
</dbReference>
<proteinExistence type="inferred from homology"/>
<dbReference type="InterPro" id="IPR023632">
    <property type="entry name" value="ATP_synth_F1_gsu_CS"/>
</dbReference>
<dbReference type="AlphaFoldDB" id="A0AAN2CBL0"/>
<dbReference type="GO" id="GO:0005524">
    <property type="term" value="F:ATP binding"/>
    <property type="evidence" value="ECO:0007669"/>
    <property type="project" value="UniProtKB-UniRule"/>
</dbReference>
<evidence type="ECO:0000256" key="9">
    <source>
        <dbReference type="ARBA" id="ARBA00023310"/>
    </source>
</evidence>
<comment type="function">
    <text evidence="1 10">Produces ATP from ADP in the presence of a proton gradient across the membrane. The gamma chain is believed to be important in regulating ATPase activity and the flow of protons through the CF(0) complex.</text>
</comment>
<dbReference type="EMBL" id="AP025523">
    <property type="protein sequence ID" value="BDE08158.1"/>
    <property type="molecule type" value="Genomic_DNA"/>
</dbReference>
<evidence type="ECO:0000256" key="7">
    <source>
        <dbReference type="ARBA" id="ARBA00023136"/>
    </source>
</evidence>
<dbReference type="Proteomes" id="UP001317532">
    <property type="component" value="Chromosome"/>
</dbReference>
<dbReference type="Gene3D" id="3.40.1380.10">
    <property type="match status" value="1"/>
</dbReference>
<evidence type="ECO:0000313" key="11">
    <source>
        <dbReference type="EMBL" id="BDE08158.1"/>
    </source>
</evidence>
<keyword evidence="12" id="KW-1185">Reference proteome</keyword>
<evidence type="ECO:0000256" key="4">
    <source>
        <dbReference type="ARBA" id="ARBA00022448"/>
    </source>
</evidence>
<dbReference type="CDD" id="cd12151">
    <property type="entry name" value="F1-ATPase_gamma"/>
    <property type="match status" value="1"/>
</dbReference>
<dbReference type="Pfam" id="PF00231">
    <property type="entry name" value="ATP-synt"/>
    <property type="match status" value="1"/>
</dbReference>
<dbReference type="InterPro" id="IPR035968">
    <property type="entry name" value="ATP_synth_F1_ATPase_gsu"/>
</dbReference>
<accession>A0AAN2CBL0</accession>
<evidence type="ECO:0000256" key="2">
    <source>
        <dbReference type="ARBA" id="ARBA00004170"/>
    </source>
</evidence>
<keyword evidence="5 10" id="KW-0375">Hydrogen ion transport</keyword>
<keyword evidence="9 10" id="KW-0066">ATP synthesis</keyword>
<sequence length="273" mass="29985">MKNTQQITKAMKQVAAAKIRRAEMLQRQSRPYADAIGAMLRDLMANVGSVDHPFMKPGREGAPAGVILMTADKGLAGSFNANLIRMAEIHGRDHGDLAWYAIGIKSRNALRRQRGATLQFWPLAQGDMFANARELAQRVTDDFVGGKISSLTLISPQLVNMMTQRPEMRQILPVTPDRDQPKGTNVQGAVEFEPSPEFVLGRLLPKYLEFTLYSAMLETNAAFYAAQLIAMNNATDNAKKLIDENTVEMNKARQAAITKEILEIVGGAEALAG</sequence>
<evidence type="ECO:0000256" key="5">
    <source>
        <dbReference type="ARBA" id="ARBA00022781"/>
    </source>
</evidence>
<dbReference type="HAMAP" id="MF_00815">
    <property type="entry name" value="ATP_synth_gamma_bact"/>
    <property type="match status" value="1"/>
</dbReference>
<keyword evidence="4 10" id="KW-0813">Transport</keyword>
<dbReference type="GO" id="GO:0045259">
    <property type="term" value="C:proton-transporting ATP synthase complex"/>
    <property type="evidence" value="ECO:0007669"/>
    <property type="project" value="UniProtKB-KW"/>
</dbReference>
<comment type="subunit">
    <text evidence="10">F-type ATPases have 2 components, CF(1) - the catalytic core - and CF(0) - the membrane proton channel. CF(1) has five subunits: alpha(3), beta(3), gamma(1), delta(1), epsilon(1). CF(0) has three main subunits: a, b and c.</text>
</comment>